<organism evidence="7 8">
    <name type="scientific">Coemansia spiralis</name>
    <dbReference type="NCBI Taxonomy" id="417178"/>
    <lineage>
        <taxon>Eukaryota</taxon>
        <taxon>Fungi</taxon>
        <taxon>Fungi incertae sedis</taxon>
        <taxon>Zoopagomycota</taxon>
        <taxon>Kickxellomycotina</taxon>
        <taxon>Kickxellomycetes</taxon>
        <taxon>Kickxellales</taxon>
        <taxon>Kickxellaceae</taxon>
        <taxon>Coemansia</taxon>
    </lineage>
</organism>
<evidence type="ECO:0000256" key="4">
    <source>
        <dbReference type="ARBA" id="ARBA00023128"/>
    </source>
</evidence>
<reference evidence="7" key="1">
    <citation type="submission" date="2022-07" db="EMBL/GenBank/DDBJ databases">
        <title>Phylogenomic reconstructions and comparative analyses of Kickxellomycotina fungi.</title>
        <authorList>
            <person name="Reynolds N.K."/>
            <person name="Stajich J.E."/>
            <person name="Barry K."/>
            <person name="Grigoriev I.V."/>
            <person name="Crous P."/>
            <person name="Smith M.E."/>
        </authorList>
    </citation>
    <scope>NUCLEOTIDE SEQUENCE</scope>
    <source>
        <strain evidence="7">CBS 109367</strain>
    </source>
</reference>
<dbReference type="GO" id="GO:0006412">
    <property type="term" value="P:translation"/>
    <property type="evidence" value="ECO:0007669"/>
    <property type="project" value="InterPro"/>
</dbReference>
<dbReference type="Proteomes" id="UP001151516">
    <property type="component" value="Unassembled WGS sequence"/>
</dbReference>
<keyword evidence="5" id="KW-0687">Ribonucleoprotein</keyword>
<dbReference type="AlphaFoldDB" id="A0A9W8GKR8"/>
<gene>
    <name evidence="7" type="primary">img2</name>
    <name evidence="7" type="ORF">IWW39_002678</name>
</gene>
<evidence type="ECO:0000256" key="5">
    <source>
        <dbReference type="ARBA" id="ARBA00023274"/>
    </source>
</evidence>
<evidence type="ECO:0000256" key="2">
    <source>
        <dbReference type="ARBA" id="ARBA00005677"/>
    </source>
</evidence>
<dbReference type="PANTHER" id="PTHR13477:SF0">
    <property type="entry name" value="LARGE RIBOSOMAL SUBUNIT PROTEIN ML49"/>
    <property type="match status" value="1"/>
</dbReference>
<proteinExistence type="inferred from homology"/>
<dbReference type="Gene3D" id="3.30.780.10">
    <property type="entry name" value="SUI1-like domain"/>
    <property type="match status" value="1"/>
</dbReference>
<accession>A0A9W8GKR8</accession>
<dbReference type="OrthoDB" id="19439at2759"/>
<dbReference type="GO" id="GO:0003735">
    <property type="term" value="F:structural constituent of ribosome"/>
    <property type="evidence" value="ECO:0007669"/>
    <property type="project" value="InterPro"/>
</dbReference>
<comment type="caution">
    <text evidence="7">The sequence shown here is derived from an EMBL/GenBank/DDBJ whole genome shotgun (WGS) entry which is preliminary data.</text>
</comment>
<name>A0A9W8GKR8_9FUNG</name>
<keyword evidence="4" id="KW-0496">Mitochondrion</keyword>
<keyword evidence="8" id="KW-1185">Reference proteome</keyword>
<sequence length="125" mass="13806">MFFAASSLRLQLARIVPGTFGRACESTLAASETAASSSGPRLVTYPYFIHRTRFQSLPVYTNLKNNKQIRLTTVRRIEGNLEALRADMSKALGDSSIQIVKASRQLVIKGDRAGEVRAWLTQSGF</sequence>
<protein>
    <recommendedName>
        <fullName evidence="6">Large ribosomal subunit protein mL49</fullName>
    </recommendedName>
</protein>
<keyword evidence="3 7" id="KW-0689">Ribosomal protein</keyword>
<dbReference type="InterPro" id="IPR007740">
    <property type="entry name" value="Ribosomal_mL49"/>
</dbReference>
<evidence type="ECO:0000256" key="1">
    <source>
        <dbReference type="ARBA" id="ARBA00004173"/>
    </source>
</evidence>
<evidence type="ECO:0000313" key="7">
    <source>
        <dbReference type="EMBL" id="KAJ2687798.1"/>
    </source>
</evidence>
<evidence type="ECO:0000256" key="3">
    <source>
        <dbReference type="ARBA" id="ARBA00022980"/>
    </source>
</evidence>
<comment type="subcellular location">
    <subcellularLocation>
        <location evidence="1">Mitochondrion</location>
    </subcellularLocation>
</comment>
<dbReference type="PANTHER" id="PTHR13477">
    <property type="entry name" value="MITOCHONDRIAL 39S RIBOSOMAL PROTEIN L49"/>
    <property type="match status" value="1"/>
</dbReference>
<evidence type="ECO:0000313" key="8">
    <source>
        <dbReference type="Proteomes" id="UP001151516"/>
    </source>
</evidence>
<dbReference type="GO" id="GO:0005762">
    <property type="term" value="C:mitochondrial large ribosomal subunit"/>
    <property type="evidence" value="ECO:0007669"/>
    <property type="project" value="TreeGrafter"/>
</dbReference>
<dbReference type="Pfam" id="PF05046">
    <property type="entry name" value="Img2"/>
    <property type="match status" value="1"/>
</dbReference>
<dbReference type="EMBL" id="JANBTX010000062">
    <property type="protein sequence ID" value="KAJ2687798.1"/>
    <property type="molecule type" value="Genomic_DNA"/>
</dbReference>
<comment type="similarity">
    <text evidence="2">Belongs to the mitochondrion-specific ribosomal protein mL49 family.</text>
</comment>
<evidence type="ECO:0000256" key="6">
    <source>
        <dbReference type="ARBA" id="ARBA00035191"/>
    </source>
</evidence>